<evidence type="ECO:0000256" key="1">
    <source>
        <dbReference type="SAM" id="SignalP"/>
    </source>
</evidence>
<dbReference type="EMBL" id="QTJX01000002">
    <property type="protein sequence ID" value="RDY59614.1"/>
    <property type="molecule type" value="Genomic_DNA"/>
</dbReference>
<proteinExistence type="predicted"/>
<dbReference type="Proteomes" id="UP000261828">
    <property type="component" value="Unassembled WGS sequence"/>
</dbReference>
<accession>A0A371JQ16</accession>
<comment type="caution">
    <text evidence="2">The sequence shown here is derived from an EMBL/GenBank/DDBJ whole genome shotgun (WGS) entry which is preliminary data.</text>
</comment>
<dbReference type="OrthoDB" id="1415119at2"/>
<dbReference type="RefSeq" id="WP_116184227.1">
    <property type="nucleotide sequence ID" value="NZ_QTJX01000002.1"/>
</dbReference>
<keyword evidence="1" id="KW-0732">Signal</keyword>
<gene>
    <name evidence="2" type="ORF">DX873_09585</name>
</gene>
<organism evidence="2 3">
    <name type="scientific">Flagellimonas nanhaiensis</name>
    <dbReference type="NCBI Taxonomy" id="2292706"/>
    <lineage>
        <taxon>Bacteria</taxon>
        <taxon>Pseudomonadati</taxon>
        <taxon>Bacteroidota</taxon>
        <taxon>Flavobacteriia</taxon>
        <taxon>Flavobacteriales</taxon>
        <taxon>Flavobacteriaceae</taxon>
        <taxon>Flagellimonas</taxon>
    </lineage>
</organism>
<feature type="chain" id="PRO_5016769654" evidence="1">
    <location>
        <begin position="22"/>
        <end position="356"/>
    </location>
</feature>
<dbReference type="PROSITE" id="PS51257">
    <property type="entry name" value="PROKAR_LIPOPROTEIN"/>
    <property type="match status" value="1"/>
</dbReference>
<reference evidence="2 3" key="1">
    <citation type="submission" date="2018-08" db="EMBL/GenBank/DDBJ databases">
        <title>Muricauda nanhaiensis sp. nov., isolated from seawater of the South China Sea.</title>
        <authorList>
            <person name="Dang Y."/>
        </authorList>
    </citation>
    <scope>NUCLEOTIDE SEQUENCE [LARGE SCALE GENOMIC DNA]</scope>
    <source>
        <strain evidence="2 3">SM1704</strain>
    </source>
</reference>
<dbReference type="AlphaFoldDB" id="A0A371JQ16"/>
<sequence length="356" mass="41178">MRTLFYLCISISTLFLFFACSGNSKKDISKSKFYWTPKEVAKSELYNNAFFSEIHENQLGRYVFAHETIPREWEDEQKFITVYDMSEMDKKGLFCRLFVNKNAGPDKIYETMAKHPASKNKAHLRFDYFLDSLQGDFHYNEKVSKEELSWESQRYPVFMPGVIPGATDEEEEMSLTQQKIIEILLKNQKYVDSKEDNTILLGLKYSLVDGSSPGPKAKKNKVELASGQILLTNVDKGMELISKIPKYGLPEPFMRNRDLEEEALKLMKNYARNQGWEEKFKKAIITSDFNIKRNRFSGAITGRTIIFALVGEWPDGTWTSQFFKTYQAHQGNNKFGPLRYDGTGKQRKVWGGAIEL</sequence>
<name>A0A371JQ16_9FLAO</name>
<protein>
    <submittedName>
        <fullName evidence="2">Uncharacterized protein</fullName>
    </submittedName>
</protein>
<evidence type="ECO:0000313" key="3">
    <source>
        <dbReference type="Proteomes" id="UP000261828"/>
    </source>
</evidence>
<feature type="signal peptide" evidence="1">
    <location>
        <begin position="1"/>
        <end position="21"/>
    </location>
</feature>
<keyword evidence="3" id="KW-1185">Reference proteome</keyword>
<evidence type="ECO:0000313" key="2">
    <source>
        <dbReference type="EMBL" id="RDY59614.1"/>
    </source>
</evidence>